<dbReference type="Proteomes" id="UP000027604">
    <property type="component" value="Chromosome I"/>
</dbReference>
<proteinExistence type="predicted"/>
<dbReference type="GO" id="GO:0016747">
    <property type="term" value="F:acyltransferase activity, transferring groups other than amino-acyl groups"/>
    <property type="evidence" value="ECO:0007669"/>
    <property type="project" value="InterPro"/>
</dbReference>
<sequence>MYCLPTPYRLRPFNDNAEDAAFAAALYRSTRDDLRLMPADPAFIADLIAMQQRMQIQGYRQAYPQADYLVLEQDGAAIGRLVLDRDDTALRIVDIAILPQAQGQGAGSAVLGALQAAAAKQDQCIRLGVSHGNLAARAFYARLGFHAASEDALQQQLIWSAA</sequence>
<dbReference type="STRING" id="1349767.GJA_3427"/>
<dbReference type="InterPro" id="IPR016181">
    <property type="entry name" value="Acyl_CoA_acyltransferase"/>
</dbReference>
<dbReference type="EMBL" id="HG322949">
    <property type="protein sequence ID" value="CDG84045.1"/>
    <property type="molecule type" value="Genomic_DNA"/>
</dbReference>
<keyword evidence="5" id="KW-1185">Reference proteome</keyword>
<accession>W0V8Y7</accession>
<feature type="domain" description="N-acetyltransferase" evidence="3">
    <location>
        <begin position="8"/>
        <end position="162"/>
    </location>
</feature>
<dbReference type="CDD" id="cd04301">
    <property type="entry name" value="NAT_SF"/>
    <property type="match status" value="1"/>
</dbReference>
<dbReference type="RefSeq" id="WP_144241563.1">
    <property type="nucleotide sequence ID" value="NZ_BCTH01000055.1"/>
</dbReference>
<name>W0V8Y7_9BURK</name>
<dbReference type="InterPro" id="IPR050832">
    <property type="entry name" value="Bact_Acetyltransf"/>
</dbReference>
<dbReference type="Gene3D" id="3.40.630.30">
    <property type="match status" value="1"/>
</dbReference>
<evidence type="ECO:0000313" key="5">
    <source>
        <dbReference type="Proteomes" id="UP000027604"/>
    </source>
</evidence>
<evidence type="ECO:0000256" key="2">
    <source>
        <dbReference type="ARBA" id="ARBA00023315"/>
    </source>
</evidence>
<dbReference type="KEGG" id="jag:GJA_3427"/>
<protein>
    <submittedName>
        <fullName evidence="4">Acetyltransferase family protein</fullName>
    </submittedName>
</protein>
<dbReference type="eggNOG" id="COG0456">
    <property type="taxonomic scope" value="Bacteria"/>
</dbReference>
<dbReference type="HOGENOM" id="CLU_013985_22_0_4"/>
<reference evidence="4 5" key="1">
    <citation type="journal article" date="2015" name="Genome Announc.">
        <title>Genome Sequence of Mushroom Soft-Rot Pathogen Janthinobacterium agaricidamnosum.</title>
        <authorList>
            <person name="Graupner K."/>
            <person name="Lackner G."/>
            <person name="Hertweck C."/>
        </authorList>
    </citation>
    <scope>NUCLEOTIDE SEQUENCE [LARGE SCALE GENOMIC DNA]</scope>
    <source>
        <strain evidence="5">NBRC 102515 / DSM 9628</strain>
    </source>
</reference>
<evidence type="ECO:0000259" key="3">
    <source>
        <dbReference type="PROSITE" id="PS51186"/>
    </source>
</evidence>
<evidence type="ECO:0000256" key="1">
    <source>
        <dbReference type="ARBA" id="ARBA00022679"/>
    </source>
</evidence>
<keyword evidence="1 4" id="KW-0808">Transferase</keyword>
<dbReference type="PROSITE" id="PS51186">
    <property type="entry name" value="GNAT"/>
    <property type="match status" value="1"/>
</dbReference>
<dbReference type="Pfam" id="PF00583">
    <property type="entry name" value="Acetyltransf_1"/>
    <property type="match status" value="1"/>
</dbReference>
<evidence type="ECO:0000313" key="4">
    <source>
        <dbReference type="EMBL" id="CDG84045.1"/>
    </source>
</evidence>
<gene>
    <name evidence="4" type="ORF">GJA_3427</name>
</gene>
<dbReference type="OrthoDB" id="5525374at2"/>
<dbReference type="PATRIC" id="fig|1349767.4.peg.32"/>
<keyword evidence="2" id="KW-0012">Acyltransferase</keyword>
<dbReference type="AlphaFoldDB" id="W0V8Y7"/>
<dbReference type="PANTHER" id="PTHR43877">
    <property type="entry name" value="AMINOALKYLPHOSPHONATE N-ACETYLTRANSFERASE-RELATED-RELATED"/>
    <property type="match status" value="1"/>
</dbReference>
<dbReference type="InterPro" id="IPR000182">
    <property type="entry name" value="GNAT_dom"/>
</dbReference>
<organism evidence="4 5">
    <name type="scientific">Janthinobacterium agaricidamnosum NBRC 102515 = DSM 9628</name>
    <dbReference type="NCBI Taxonomy" id="1349767"/>
    <lineage>
        <taxon>Bacteria</taxon>
        <taxon>Pseudomonadati</taxon>
        <taxon>Pseudomonadota</taxon>
        <taxon>Betaproteobacteria</taxon>
        <taxon>Burkholderiales</taxon>
        <taxon>Oxalobacteraceae</taxon>
        <taxon>Janthinobacterium</taxon>
    </lineage>
</organism>
<dbReference type="SUPFAM" id="SSF55729">
    <property type="entry name" value="Acyl-CoA N-acyltransferases (Nat)"/>
    <property type="match status" value="1"/>
</dbReference>